<protein>
    <submittedName>
        <fullName evidence="1">DUF4352 domain-containing protein</fullName>
    </submittedName>
</protein>
<reference evidence="1" key="1">
    <citation type="submission" date="2023-03" db="EMBL/GenBank/DDBJ databases">
        <authorList>
            <person name="Shen W."/>
            <person name="Cai J."/>
        </authorList>
    </citation>
    <scope>NUCLEOTIDE SEQUENCE</scope>
    <source>
        <strain evidence="1">P33-2</strain>
    </source>
</reference>
<gene>
    <name evidence="1" type="ORF">P7D43_21435</name>
</gene>
<dbReference type="Proteomes" id="UP001260773">
    <property type="component" value="Unassembled WGS sequence"/>
</dbReference>
<dbReference type="AlphaFoldDB" id="A0AAW8S303"/>
<dbReference type="RefSeq" id="WP_216430990.1">
    <property type="nucleotide sequence ID" value="NZ_JARPWH010000152.1"/>
</dbReference>
<name>A0AAW8S303_ENTAV</name>
<comment type="caution">
    <text evidence="1">The sequence shown here is derived from an EMBL/GenBank/DDBJ whole genome shotgun (WGS) entry which is preliminary data.</text>
</comment>
<accession>A0AAW8S303</accession>
<evidence type="ECO:0000313" key="2">
    <source>
        <dbReference type="Proteomes" id="UP001260773"/>
    </source>
</evidence>
<dbReference type="EMBL" id="JARPWH010000152">
    <property type="protein sequence ID" value="MDT2404936.1"/>
    <property type="molecule type" value="Genomic_DNA"/>
</dbReference>
<organism evidence="1 2">
    <name type="scientific">Enterococcus avium</name>
    <name type="common">Streptococcus avium</name>
    <dbReference type="NCBI Taxonomy" id="33945"/>
    <lineage>
        <taxon>Bacteria</taxon>
        <taxon>Bacillati</taxon>
        <taxon>Bacillota</taxon>
        <taxon>Bacilli</taxon>
        <taxon>Lactobacillales</taxon>
        <taxon>Enterococcaceae</taxon>
        <taxon>Enterococcus</taxon>
    </lineage>
</organism>
<proteinExistence type="predicted"/>
<evidence type="ECO:0000313" key="1">
    <source>
        <dbReference type="EMBL" id="MDT2404936.1"/>
    </source>
</evidence>
<sequence>MKAELNSRDFYSDTIQPGKSATGVAYFDVKNDTPNYEVYFADASWTGSY</sequence>